<evidence type="ECO:0000259" key="1">
    <source>
        <dbReference type="PROSITE" id="PS50887"/>
    </source>
</evidence>
<dbReference type="AlphaFoldDB" id="A0A6J6NS79"/>
<dbReference type="GO" id="GO:0052621">
    <property type="term" value="F:diguanylate cyclase activity"/>
    <property type="evidence" value="ECO:0007669"/>
    <property type="project" value="TreeGrafter"/>
</dbReference>
<gene>
    <name evidence="2" type="ORF">UFOPK2399_00437</name>
</gene>
<dbReference type="InterPro" id="IPR043128">
    <property type="entry name" value="Rev_trsase/Diguanyl_cyclase"/>
</dbReference>
<reference evidence="2" key="1">
    <citation type="submission" date="2020-05" db="EMBL/GenBank/DDBJ databases">
        <authorList>
            <person name="Chiriac C."/>
            <person name="Salcher M."/>
            <person name="Ghai R."/>
            <person name="Kavagutti S V."/>
        </authorList>
    </citation>
    <scope>NUCLEOTIDE SEQUENCE</scope>
</reference>
<dbReference type="FunFam" id="3.30.70.270:FF:000001">
    <property type="entry name" value="Diguanylate cyclase domain protein"/>
    <property type="match status" value="1"/>
</dbReference>
<accession>A0A6J6NS79</accession>
<dbReference type="Gene3D" id="3.30.70.270">
    <property type="match status" value="1"/>
</dbReference>
<dbReference type="EMBL" id="CAEZXP010000001">
    <property type="protein sequence ID" value="CAB4687163.1"/>
    <property type="molecule type" value="Genomic_DNA"/>
</dbReference>
<dbReference type="SUPFAM" id="SSF55781">
    <property type="entry name" value="GAF domain-like"/>
    <property type="match status" value="1"/>
</dbReference>
<organism evidence="2">
    <name type="scientific">freshwater metagenome</name>
    <dbReference type="NCBI Taxonomy" id="449393"/>
    <lineage>
        <taxon>unclassified sequences</taxon>
        <taxon>metagenomes</taxon>
        <taxon>ecological metagenomes</taxon>
    </lineage>
</organism>
<dbReference type="PANTHER" id="PTHR45138">
    <property type="entry name" value="REGULATORY COMPONENTS OF SENSORY TRANSDUCTION SYSTEM"/>
    <property type="match status" value="1"/>
</dbReference>
<dbReference type="InterPro" id="IPR000160">
    <property type="entry name" value="GGDEF_dom"/>
</dbReference>
<dbReference type="CDD" id="cd01949">
    <property type="entry name" value="GGDEF"/>
    <property type="match status" value="1"/>
</dbReference>
<dbReference type="InterPro" id="IPR029016">
    <property type="entry name" value="GAF-like_dom_sf"/>
</dbReference>
<feature type="domain" description="GGDEF" evidence="1">
    <location>
        <begin position="222"/>
        <end position="349"/>
    </location>
</feature>
<dbReference type="InterPro" id="IPR003018">
    <property type="entry name" value="GAF"/>
</dbReference>
<evidence type="ECO:0000313" key="2">
    <source>
        <dbReference type="EMBL" id="CAB4687163.1"/>
    </source>
</evidence>
<name>A0A6J6NS79_9ZZZZ</name>
<dbReference type="SMART" id="SM00267">
    <property type="entry name" value="GGDEF"/>
    <property type="match status" value="1"/>
</dbReference>
<dbReference type="InterPro" id="IPR029787">
    <property type="entry name" value="Nucleotide_cyclase"/>
</dbReference>
<dbReference type="PROSITE" id="PS50887">
    <property type="entry name" value="GGDEF"/>
    <property type="match status" value="1"/>
</dbReference>
<dbReference type="PANTHER" id="PTHR45138:SF9">
    <property type="entry name" value="DIGUANYLATE CYCLASE DGCM-RELATED"/>
    <property type="match status" value="1"/>
</dbReference>
<proteinExistence type="predicted"/>
<dbReference type="NCBIfam" id="TIGR00254">
    <property type="entry name" value="GGDEF"/>
    <property type="match status" value="1"/>
</dbReference>
<protein>
    <submittedName>
        <fullName evidence="2">Unannotated protein</fullName>
    </submittedName>
</protein>
<dbReference type="Pfam" id="PF00990">
    <property type="entry name" value="GGDEF"/>
    <property type="match status" value="1"/>
</dbReference>
<dbReference type="Gene3D" id="3.30.450.40">
    <property type="match status" value="1"/>
</dbReference>
<dbReference type="SMART" id="SM00065">
    <property type="entry name" value="GAF"/>
    <property type="match status" value="1"/>
</dbReference>
<sequence>MPLALSIPLLALAGVVSGVAITVAYRAQRAATRRTQEGIRRFVEGAGFSEELSATLDARRIVVRVLDTAAALPGVDGAIVHTADGATAVSGVTPEEAERLVIAAPPDPNLRSAEIGLRFRLDDTEGGGTLVRSAIVVPLRAEGESFGTLLAVTRSLTDKIPEASVAALELLARQAGPALDNAHRFADARRLADLDSLTGLANRRAFHESLTRESARAARYNRKLALIVLDLDDFKSVNDRHGHLAGDAVLAEVALRVRAAVRATDIPCRVGGDEFAVILPESGSDDALLLAERIAKAVAAKPIANVGHASLSAGVAEISDGDDSETFFNRADAALYRAKGDGKARTVAG</sequence>
<dbReference type="SUPFAM" id="SSF55073">
    <property type="entry name" value="Nucleotide cyclase"/>
    <property type="match status" value="1"/>
</dbReference>
<dbReference type="InterPro" id="IPR050469">
    <property type="entry name" value="Diguanylate_Cyclase"/>
</dbReference>